<organism evidence="2">
    <name type="scientific">uncultured Caudovirales phage</name>
    <dbReference type="NCBI Taxonomy" id="2100421"/>
    <lineage>
        <taxon>Viruses</taxon>
        <taxon>Duplodnaviria</taxon>
        <taxon>Heunggongvirae</taxon>
        <taxon>Uroviricota</taxon>
        <taxon>Caudoviricetes</taxon>
        <taxon>Peduoviridae</taxon>
        <taxon>Maltschvirus</taxon>
        <taxon>Maltschvirus maltsch</taxon>
    </lineage>
</organism>
<feature type="domain" description="Glutamine amidotransferase type-2" evidence="1">
    <location>
        <begin position="2"/>
        <end position="220"/>
    </location>
</feature>
<evidence type="ECO:0000259" key="1">
    <source>
        <dbReference type="PROSITE" id="PS51278"/>
    </source>
</evidence>
<dbReference type="InterPro" id="IPR029055">
    <property type="entry name" value="Ntn_hydrolases_N"/>
</dbReference>
<evidence type="ECO:0000313" key="2">
    <source>
        <dbReference type="EMBL" id="CAB4150714.1"/>
    </source>
</evidence>
<dbReference type="InterPro" id="IPR017932">
    <property type="entry name" value="GATase_2_dom"/>
</dbReference>
<accession>A0A6J5MUX3</accession>
<sequence>MCKLAIVTKHDSTKLGAIIVNAWTEMSKTERDGFGAAWVSPNGKIGYVKSSQASLLPDLPAFCAAFSEGNGLKSDGGALIIHGRTATCGVNVANTHPMLGNNSALVHNGIVSSKRFHNTESTCDSELLLHAWKADGIDAVAKDISGYYAFAIIQRIRGKTVLDIVRDDKAQLKVGRIADGWAFATTPQLLNALGSSYLSDYKANTHTSFVDGEVYSVENFIPAEADKRLEKAAAKAIGGDIFTKYGNSTNWRVREAQQAQQDAMDLDWPAQ</sequence>
<proteinExistence type="predicted"/>
<dbReference type="CDD" id="cd00352">
    <property type="entry name" value="Gn_AT_II"/>
    <property type="match status" value="1"/>
</dbReference>
<dbReference type="EMBL" id="LR796549">
    <property type="protein sequence ID" value="CAB4150714.1"/>
    <property type="molecule type" value="Genomic_DNA"/>
</dbReference>
<reference evidence="2" key="1">
    <citation type="submission" date="2020-04" db="EMBL/GenBank/DDBJ databases">
        <authorList>
            <person name="Chiriac C."/>
            <person name="Salcher M."/>
            <person name="Ghai R."/>
            <person name="Kavagutti S V."/>
        </authorList>
    </citation>
    <scope>NUCLEOTIDE SEQUENCE</scope>
</reference>
<protein>
    <submittedName>
        <fullName evidence="2">Gn_AT_II domain containing protein</fullName>
    </submittedName>
</protein>
<dbReference type="Gene3D" id="3.60.20.10">
    <property type="entry name" value="Glutamine Phosphoribosylpyrophosphate, subunit 1, domain 1"/>
    <property type="match status" value="1"/>
</dbReference>
<gene>
    <name evidence="2" type="ORF">UFOVP574_18</name>
</gene>
<dbReference type="SUPFAM" id="SSF56235">
    <property type="entry name" value="N-terminal nucleophile aminohydrolases (Ntn hydrolases)"/>
    <property type="match status" value="1"/>
</dbReference>
<dbReference type="Pfam" id="PF13522">
    <property type="entry name" value="GATase_6"/>
    <property type="match status" value="1"/>
</dbReference>
<name>A0A6J5MUX3_9CAUD</name>
<dbReference type="PROSITE" id="PS51278">
    <property type="entry name" value="GATASE_TYPE_2"/>
    <property type="match status" value="1"/>
</dbReference>